<sequence>MTRINVGRAELHGGSSTVSANPCHGGRADLLGTSKSSQERTTKCLSGEVFAEELRQIKWHKRFKKYGYNQSSGYSIKKFLTFKSKERETLVLVFTTQRSI</sequence>
<organism evidence="2 3">
    <name type="scientific">Patagioenas fasciata monilis</name>
    <dbReference type="NCBI Taxonomy" id="372326"/>
    <lineage>
        <taxon>Eukaryota</taxon>
        <taxon>Metazoa</taxon>
        <taxon>Chordata</taxon>
        <taxon>Craniata</taxon>
        <taxon>Vertebrata</taxon>
        <taxon>Euteleostomi</taxon>
        <taxon>Archelosauria</taxon>
        <taxon>Archosauria</taxon>
        <taxon>Dinosauria</taxon>
        <taxon>Saurischia</taxon>
        <taxon>Theropoda</taxon>
        <taxon>Coelurosauria</taxon>
        <taxon>Aves</taxon>
        <taxon>Neognathae</taxon>
        <taxon>Neoaves</taxon>
        <taxon>Columbimorphae</taxon>
        <taxon>Columbiformes</taxon>
        <taxon>Columbidae</taxon>
        <taxon>Patagioenas</taxon>
    </lineage>
</organism>
<keyword evidence="3" id="KW-1185">Reference proteome</keyword>
<dbReference type="Proteomes" id="UP000190648">
    <property type="component" value="Unassembled WGS sequence"/>
</dbReference>
<reference evidence="2 3" key="1">
    <citation type="submission" date="2016-02" db="EMBL/GenBank/DDBJ databases">
        <title>Band-tailed pigeon sequencing and assembly.</title>
        <authorList>
            <person name="Soares A.E."/>
            <person name="Novak B.J."/>
            <person name="Rice E.S."/>
            <person name="O'Connell B."/>
            <person name="Chang D."/>
            <person name="Weber S."/>
            <person name="Shapiro B."/>
        </authorList>
    </citation>
    <scope>NUCLEOTIDE SEQUENCE [LARGE SCALE GENOMIC DNA]</scope>
    <source>
        <strain evidence="2">BTP2013</strain>
        <tissue evidence="2">Blood</tissue>
    </source>
</reference>
<gene>
    <name evidence="2" type="ORF">AV530_016188</name>
</gene>
<dbReference type="EMBL" id="LSYS01005643">
    <property type="protein sequence ID" value="OPJ76520.1"/>
    <property type="molecule type" value="Genomic_DNA"/>
</dbReference>
<feature type="region of interest" description="Disordered" evidence="1">
    <location>
        <begin position="1"/>
        <end position="36"/>
    </location>
</feature>
<evidence type="ECO:0000256" key="1">
    <source>
        <dbReference type="SAM" id="MobiDB-lite"/>
    </source>
</evidence>
<proteinExistence type="predicted"/>
<protein>
    <submittedName>
        <fullName evidence="2">Uncharacterized protein</fullName>
    </submittedName>
</protein>
<comment type="caution">
    <text evidence="2">The sequence shown here is derived from an EMBL/GenBank/DDBJ whole genome shotgun (WGS) entry which is preliminary data.</text>
</comment>
<dbReference type="AlphaFoldDB" id="A0A1V4JWG1"/>
<name>A0A1V4JWG1_PATFA</name>
<evidence type="ECO:0000313" key="2">
    <source>
        <dbReference type="EMBL" id="OPJ76520.1"/>
    </source>
</evidence>
<evidence type="ECO:0000313" key="3">
    <source>
        <dbReference type="Proteomes" id="UP000190648"/>
    </source>
</evidence>
<accession>A0A1V4JWG1</accession>